<dbReference type="GO" id="GO:0005739">
    <property type="term" value="C:mitochondrion"/>
    <property type="evidence" value="ECO:0007669"/>
    <property type="project" value="UniProtKB-ARBA"/>
</dbReference>
<evidence type="ECO:0000256" key="8">
    <source>
        <dbReference type="ARBA" id="ARBA00034078"/>
    </source>
</evidence>
<dbReference type="InterPro" id="IPR002023">
    <property type="entry name" value="NuoE-like"/>
</dbReference>
<dbReference type="GO" id="GO:0031090">
    <property type="term" value="C:organelle membrane"/>
    <property type="evidence" value="ECO:0007669"/>
    <property type="project" value="UniProtKB-ARBA"/>
</dbReference>
<evidence type="ECO:0000256" key="2">
    <source>
        <dbReference type="ARBA" id="ARBA00022714"/>
    </source>
</evidence>
<evidence type="ECO:0000313" key="9">
    <source>
        <dbReference type="EMBL" id="SVA45845.1"/>
    </source>
</evidence>
<dbReference type="GO" id="GO:0022804">
    <property type="term" value="F:active transmembrane transporter activity"/>
    <property type="evidence" value="ECO:0007669"/>
    <property type="project" value="UniProtKB-ARBA"/>
</dbReference>
<dbReference type="FunFam" id="1.10.10.1590:FF:000001">
    <property type="entry name" value="NADH-quinone oxidoreductase subunit E"/>
    <property type="match status" value="1"/>
</dbReference>
<evidence type="ECO:0000256" key="3">
    <source>
        <dbReference type="ARBA" id="ARBA00022723"/>
    </source>
</evidence>
<dbReference type="GO" id="GO:0008324">
    <property type="term" value="F:monoatomic cation transmembrane transporter activity"/>
    <property type="evidence" value="ECO:0007669"/>
    <property type="project" value="UniProtKB-ARBA"/>
</dbReference>
<keyword evidence="3" id="KW-0479">Metal-binding</keyword>
<dbReference type="GO" id="GO:0006120">
    <property type="term" value="P:mitochondrial electron transport, NADH to ubiquinone"/>
    <property type="evidence" value="ECO:0007669"/>
    <property type="project" value="TreeGrafter"/>
</dbReference>
<protein>
    <submittedName>
        <fullName evidence="9">Uncharacterized protein</fullName>
    </submittedName>
</protein>
<dbReference type="AlphaFoldDB" id="A0A381VZX9"/>
<keyword evidence="2" id="KW-0001">2Fe-2S</keyword>
<dbReference type="PANTHER" id="PTHR10371">
    <property type="entry name" value="NADH DEHYDROGENASE UBIQUINONE FLAVOPROTEIN 2, MITOCHONDRIAL"/>
    <property type="match status" value="1"/>
</dbReference>
<dbReference type="GO" id="GO:0022890">
    <property type="term" value="F:inorganic cation transmembrane transporter activity"/>
    <property type="evidence" value="ECO:0007669"/>
    <property type="project" value="UniProtKB-ARBA"/>
</dbReference>
<dbReference type="EMBL" id="UINC01010292">
    <property type="protein sequence ID" value="SVA45845.1"/>
    <property type="molecule type" value="Genomic_DNA"/>
</dbReference>
<comment type="cofactor">
    <cofactor evidence="8">
        <name>[2Fe-2S] cluster</name>
        <dbReference type="ChEBI" id="CHEBI:190135"/>
    </cofactor>
</comment>
<dbReference type="GO" id="GO:0051537">
    <property type="term" value="F:2 iron, 2 sulfur cluster binding"/>
    <property type="evidence" value="ECO:0007669"/>
    <property type="project" value="UniProtKB-KW"/>
</dbReference>
<evidence type="ECO:0000256" key="5">
    <source>
        <dbReference type="ARBA" id="ARBA00023004"/>
    </source>
</evidence>
<organism evidence="9">
    <name type="scientific">marine metagenome</name>
    <dbReference type="NCBI Taxonomy" id="408172"/>
    <lineage>
        <taxon>unclassified sequences</taxon>
        <taxon>metagenomes</taxon>
        <taxon>ecological metagenomes</taxon>
    </lineage>
</organism>
<keyword evidence="6" id="KW-0411">Iron-sulfur</keyword>
<dbReference type="PIRSF" id="PIRSF000216">
    <property type="entry name" value="NADH_DH_24kDa"/>
    <property type="match status" value="1"/>
</dbReference>
<accession>A0A381VZX9</accession>
<keyword evidence="4" id="KW-1278">Translocase</keyword>
<dbReference type="InterPro" id="IPR042128">
    <property type="entry name" value="NuoE_dom"/>
</dbReference>
<evidence type="ECO:0000256" key="6">
    <source>
        <dbReference type="ARBA" id="ARBA00023014"/>
    </source>
</evidence>
<evidence type="ECO:0000256" key="7">
    <source>
        <dbReference type="ARBA" id="ARBA00023027"/>
    </source>
</evidence>
<dbReference type="GO" id="GO:0046872">
    <property type="term" value="F:metal ion binding"/>
    <property type="evidence" value="ECO:0007669"/>
    <property type="project" value="UniProtKB-KW"/>
</dbReference>
<dbReference type="GO" id="GO:0031967">
    <property type="term" value="C:organelle envelope"/>
    <property type="evidence" value="ECO:0007669"/>
    <property type="project" value="UniProtKB-ARBA"/>
</dbReference>
<dbReference type="GO" id="GO:0098662">
    <property type="term" value="P:inorganic cation transmembrane transport"/>
    <property type="evidence" value="ECO:0007669"/>
    <property type="project" value="UniProtKB-ARBA"/>
</dbReference>
<dbReference type="GO" id="GO:1902494">
    <property type="term" value="C:catalytic complex"/>
    <property type="evidence" value="ECO:0007669"/>
    <property type="project" value="UniProtKB-ARBA"/>
</dbReference>
<dbReference type="InterPro" id="IPR036249">
    <property type="entry name" value="Thioredoxin-like_sf"/>
</dbReference>
<dbReference type="NCBIfam" id="TIGR01958">
    <property type="entry name" value="nuoE_fam"/>
    <property type="match status" value="1"/>
</dbReference>
<keyword evidence="5" id="KW-0408">Iron</keyword>
<evidence type="ECO:0000256" key="4">
    <source>
        <dbReference type="ARBA" id="ARBA00022967"/>
    </source>
</evidence>
<dbReference type="Gene3D" id="1.10.10.1590">
    <property type="entry name" value="NADH-quinone oxidoreductase subunit E"/>
    <property type="match status" value="1"/>
</dbReference>
<dbReference type="SUPFAM" id="SSF52833">
    <property type="entry name" value="Thioredoxin-like"/>
    <property type="match status" value="1"/>
</dbReference>
<dbReference type="Gene3D" id="3.40.30.10">
    <property type="entry name" value="Glutaredoxin"/>
    <property type="match status" value="1"/>
</dbReference>
<dbReference type="Pfam" id="PF01257">
    <property type="entry name" value="2Fe-2S_thioredx"/>
    <property type="match status" value="1"/>
</dbReference>
<reference evidence="9" key="1">
    <citation type="submission" date="2018-05" db="EMBL/GenBank/DDBJ databases">
        <authorList>
            <person name="Lanie J.A."/>
            <person name="Ng W.-L."/>
            <person name="Kazmierczak K.M."/>
            <person name="Andrzejewski T.M."/>
            <person name="Davidsen T.M."/>
            <person name="Wayne K.J."/>
            <person name="Tettelin H."/>
            <person name="Glass J.I."/>
            <person name="Rusch D."/>
            <person name="Podicherti R."/>
            <person name="Tsui H.-C.T."/>
            <person name="Winkler M.E."/>
        </authorList>
    </citation>
    <scope>NUCLEOTIDE SEQUENCE</scope>
</reference>
<keyword evidence="7" id="KW-0520">NAD</keyword>
<sequence length="167" mass="18197">MPLLDLAQRQCNGWLPRVAMDYVADFLDMPPIKVYEVATFYTMYNLAPIGKYHVQVCTNLPCWLRGSDDVTAACKKNLGIEFGQTTSNGDFTLSEVECLGACVNAPMIQINDDYYEDLDGITTASILTQLAIGDNPQTGSQVGRNSCEPTGGLTSLTEINIRGSGEE</sequence>
<dbReference type="InterPro" id="IPR041921">
    <property type="entry name" value="NuoE_N"/>
</dbReference>
<proteinExistence type="inferred from homology"/>
<dbReference type="GO" id="GO:0098796">
    <property type="term" value="C:membrane protein complex"/>
    <property type="evidence" value="ECO:0007669"/>
    <property type="project" value="UniProtKB-ARBA"/>
</dbReference>
<dbReference type="CDD" id="cd03064">
    <property type="entry name" value="TRX_Fd_NuoE"/>
    <property type="match status" value="1"/>
</dbReference>
<comment type="similarity">
    <text evidence="1">Belongs to the complex I 24 kDa subunit family.</text>
</comment>
<name>A0A381VZX9_9ZZZZ</name>
<evidence type="ECO:0000256" key="1">
    <source>
        <dbReference type="ARBA" id="ARBA00010643"/>
    </source>
</evidence>
<dbReference type="PANTHER" id="PTHR10371:SF3">
    <property type="entry name" value="NADH DEHYDROGENASE [UBIQUINONE] FLAVOPROTEIN 2, MITOCHONDRIAL"/>
    <property type="match status" value="1"/>
</dbReference>
<dbReference type="FunFam" id="3.40.30.10:FF:000022">
    <property type="entry name" value="NADH dehydrogenase flavoprotein 2, mitochondrial"/>
    <property type="match status" value="1"/>
</dbReference>
<gene>
    <name evidence="9" type="ORF">METZ01_LOCUS98699</name>
</gene>
<dbReference type="GO" id="GO:0003954">
    <property type="term" value="F:NADH dehydrogenase activity"/>
    <property type="evidence" value="ECO:0007669"/>
    <property type="project" value="TreeGrafter"/>
</dbReference>